<feature type="transmembrane region" description="Helical" evidence="2">
    <location>
        <begin position="511"/>
        <end position="535"/>
    </location>
</feature>
<keyword evidence="2" id="KW-0812">Transmembrane</keyword>
<dbReference type="EMBL" id="KN847041">
    <property type="protein sequence ID" value="KIW31332.1"/>
    <property type="molecule type" value="Genomic_DNA"/>
</dbReference>
<keyword evidence="4" id="KW-1185">Reference proteome</keyword>
<evidence type="ECO:0000256" key="2">
    <source>
        <dbReference type="SAM" id="Phobius"/>
    </source>
</evidence>
<feature type="transmembrane region" description="Helical" evidence="2">
    <location>
        <begin position="324"/>
        <end position="346"/>
    </location>
</feature>
<evidence type="ECO:0000313" key="4">
    <source>
        <dbReference type="Proteomes" id="UP000054466"/>
    </source>
</evidence>
<gene>
    <name evidence="3" type="ORF">PV07_02989</name>
</gene>
<feature type="transmembrane region" description="Helical" evidence="2">
    <location>
        <begin position="287"/>
        <end position="304"/>
    </location>
</feature>
<dbReference type="Proteomes" id="UP000054466">
    <property type="component" value="Unassembled WGS sequence"/>
</dbReference>
<feature type="compositionally biased region" description="Polar residues" evidence="1">
    <location>
        <begin position="245"/>
        <end position="256"/>
    </location>
</feature>
<proteinExistence type="predicted"/>
<organism evidence="3 4">
    <name type="scientific">Cladophialophora immunda</name>
    <dbReference type="NCBI Taxonomy" id="569365"/>
    <lineage>
        <taxon>Eukaryota</taxon>
        <taxon>Fungi</taxon>
        <taxon>Dikarya</taxon>
        <taxon>Ascomycota</taxon>
        <taxon>Pezizomycotina</taxon>
        <taxon>Eurotiomycetes</taxon>
        <taxon>Chaetothyriomycetidae</taxon>
        <taxon>Chaetothyriales</taxon>
        <taxon>Herpotrichiellaceae</taxon>
        <taxon>Cladophialophora</taxon>
    </lineage>
</organism>
<evidence type="ECO:0000256" key="1">
    <source>
        <dbReference type="SAM" id="MobiDB-lite"/>
    </source>
</evidence>
<sequence length="619" mass="69599">MAFPTGVILSALQAPLSALQAKRPGILLILSLIIASASAYDSNICCLKAARLPDVRIPLDQYPWDVCSLNDTETYAEGTTFPSVNVTMGWCRAHCPGNRQSDLSQWLQPLTSWIVPYIGLLLLCPLGDFKPPSEAYRWFWQFVGYTLEWINLLGDPTSAIFGSFSEIWSDATMLHTIDQTPEESHEPPPGKITSLSASKWVVVLVGDTEFDRRKFRENEQYTELEGGHEQTIEKQSPSLPEKTASESNRLLSSVSNEEVDDLPTDLRVRVKNAINTLIEARTHFKKAIFLPTILFLAVTASVFYDAYNKLGDNDTADWLAFGIWYSWMVILSVAANCFASSVNAGVTQTTLGQYTRLSDRSVPLRERYFNGLLWQEWLTRIHKKRRLAVPGAAKRGGLLHKQKAENSVNFEESHHAKYPFLTLRKAVELLIGHIFAWLCVAVPTACAIVVSYKTPTVGWDCRSFNFLLYGILALVVPAVHIAYQRVPYDDKKDDNNEREGYKYLKKGLKTIYWLLACANAAVLTIGTILQLAGVYRSCRCQLLFAPDSALVEVNRNTPLAVDNAKRYWLQIGYLAFGIVWVVCGVVTAARAYISARLELPDDPRKQEEQKELDDIWNQA</sequence>
<dbReference type="OrthoDB" id="5392263at2759"/>
<feature type="transmembrane region" description="Helical" evidence="2">
    <location>
        <begin position="567"/>
        <end position="589"/>
    </location>
</feature>
<dbReference type="GeneID" id="27342183"/>
<feature type="compositionally biased region" description="Basic and acidic residues" evidence="1">
    <location>
        <begin position="223"/>
        <end position="232"/>
    </location>
</feature>
<accession>A0A0D2B148</accession>
<feature type="region of interest" description="Disordered" evidence="1">
    <location>
        <begin position="223"/>
        <end position="256"/>
    </location>
</feature>
<keyword evidence="2" id="KW-1133">Transmembrane helix</keyword>
<protein>
    <submittedName>
        <fullName evidence="3">Uncharacterized protein</fullName>
    </submittedName>
</protein>
<keyword evidence="2" id="KW-0472">Membrane</keyword>
<evidence type="ECO:0000313" key="3">
    <source>
        <dbReference type="EMBL" id="KIW31332.1"/>
    </source>
</evidence>
<feature type="transmembrane region" description="Helical" evidence="2">
    <location>
        <begin position="28"/>
        <end position="47"/>
    </location>
</feature>
<reference evidence="3 4" key="1">
    <citation type="submission" date="2015-01" db="EMBL/GenBank/DDBJ databases">
        <title>The Genome Sequence of Cladophialophora immunda CBS83496.</title>
        <authorList>
            <consortium name="The Broad Institute Genomics Platform"/>
            <person name="Cuomo C."/>
            <person name="de Hoog S."/>
            <person name="Gorbushina A."/>
            <person name="Stielow B."/>
            <person name="Teixiera M."/>
            <person name="Abouelleil A."/>
            <person name="Chapman S.B."/>
            <person name="Priest M."/>
            <person name="Young S.K."/>
            <person name="Wortman J."/>
            <person name="Nusbaum C."/>
            <person name="Birren B."/>
        </authorList>
    </citation>
    <scope>NUCLEOTIDE SEQUENCE [LARGE SCALE GENOMIC DNA]</scope>
    <source>
        <strain evidence="3 4">CBS 83496</strain>
    </source>
</reference>
<dbReference type="VEuPathDB" id="FungiDB:PV07_02989"/>
<name>A0A0D2B148_9EURO</name>
<dbReference type="HOGENOM" id="CLU_396387_0_0_1"/>
<dbReference type="RefSeq" id="XP_016251548.1">
    <property type="nucleotide sequence ID" value="XM_016389646.1"/>
</dbReference>
<feature type="transmembrane region" description="Helical" evidence="2">
    <location>
        <begin position="464"/>
        <end position="483"/>
    </location>
</feature>
<dbReference type="AlphaFoldDB" id="A0A0D2B148"/>
<feature type="transmembrane region" description="Helical" evidence="2">
    <location>
        <begin position="429"/>
        <end position="452"/>
    </location>
</feature>